<evidence type="ECO:0000256" key="5">
    <source>
        <dbReference type="ARBA" id="ARBA00022801"/>
    </source>
</evidence>
<protein>
    <submittedName>
        <fullName evidence="8">YcfA-like protein</fullName>
    </submittedName>
</protein>
<dbReference type="RefSeq" id="WP_065958094.1">
    <property type="nucleotide sequence ID" value="NZ_ASQP01000299.1"/>
</dbReference>
<evidence type="ECO:0000256" key="3">
    <source>
        <dbReference type="ARBA" id="ARBA00022722"/>
    </source>
</evidence>
<comment type="similarity">
    <text evidence="1">Belongs to the HicA mRNA interferase family.</text>
</comment>
<dbReference type="GO" id="GO:0003729">
    <property type="term" value="F:mRNA binding"/>
    <property type="evidence" value="ECO:0007669"/>
    <property type="project" value="InterPro"/>
</dbReference>
<dbReference type="STRING" id="67365.GCA_001704635_00047"/>
<name>A0A1R1SGG5_9ACTN</name>
<keyword evidence="9" id="KW-1185">Reference proteome</keyword>
<keyword evidence="5" id="KW-0378">Hydrolase</keyword>
<reference evidence="8 9" key="1">
    <citation type="submission" date="2013-05" db="EMBL/GenBank/DDBJ databases">
        <title>Genome sequence of Streptomyces sparsogenes DSM 40356.</title>
        <authorList>
            <person name="Coyne S."/>
            <person name="Seebeck F.P."/>
        </authorList>
    </citation>
    <scope>NUCLEOTIDE SEQUENCE [LARGE SCALE GENOMIC DNA]</scope>
    <source>
        <strain evidence="8 9">DSM 40356</strain>
    </source>
</reference>
<dbReference type="InterPro" id="IPR038570">
    <property type="entry name" value="HicA_sf"/>
</dbReference>
<keyword evidence="3" id="KW-0540">Nuclease</keyword>
<evidence type="ECO:0000313" key="8">
    <source>
        <dbReference type="EMBL" id="OMI37343.1"/>
    </source>
</evidence>
<gene>
    <name evidence="8" type="ORF">SPAR_21582</name>
</gene>
<proteinExistence type="inferred from homology"/>
<comment type="caution">
    <text evidence="8">The sequence shown here is derived from an EMBL/GenBank/DDBJ whole genome shotgun (WGS) entry which is preliminary data.</text>
</comment>
<accession>A0A1R1SGG5</accession>
<evidence type="ECO:0000256" key="4">
    <source>
        <dbReference type="ARBA" id="ARBA00022759"/>
    </source>
</evidence>
<evidence type="ECO:0000313" key="9">
    <source>
        <dbReference type="Proteomes" id="UP000186168"/>
    </source>
</evidence>
<evidence type="ECO:0000256" key="1">
    <source>
        <dbReference type="ARBA" id="ARBA00006620"/>
    </source>
</evidence>
<keyword evidence="6" id="KW-0694">RNA-binding</keyword>
<keyword evidence="7" id="KW-0346">Stress response</keyword>
<dbReference type="InterPro" id="IPR012933">
    <property type="entry name" value="HicA_mRNA_interferase"/>
</dbReference>
<keyword evidence="2" id="KW-1277">Toxin-antitoxin system</keyword>
<dbReference type="GO" id="GO:0016787">
    <property type="term" value="F:hydrolase activity"/>
    <property type="evidence" value="ECO:0007669"/>
    <property type="project" value="UniProtKB-KW"/>
</dbReference>
<evidence type="ECO:0000256" key="2">
    <source>
        <dbReference type="ARBA" id="ARBA00022649"/>
    </source>
</evidence>
<evidence type="ECO:0000256" key="6">
    <source>
        <dbReference type="ARBA" id="ARBA00022884"/>
    </source>
</evidence>
<dbReference type="Pfam" id="PF07927">
    <property type="entry name" value="HicA_toxin"/>
    <property type="match status" value="1"/>
</dbReference>
<dbReference type="Gene3D" id="3.30.920.30">
    <property type="entry name" value="Hypothetical protein"/>
    <property type="match status" value="1"/>
</dbReference>
<keyword evidence="4" id="KW-0255">Endonuclease</keyword>
<dbReference type="EMBL" id="ASQP01000299">
    <property type="protein sequence ID" value="OMI37343.1"/>
    <property type="molecule type" value="Genomic_DNA"/>
</dbReference>
<organism evidence="8 9">
    <name type="scientific">Streptomyces sparsogenes DSM 40356</name>
    <dbReference type="NCBI Taxonomy" id="1331668"/>
    <lineage>
        <taxon>Bacteria</taxon>
        <taxon>Bacillati</taxon>
        <taxon>Actinomycetota</taxon>
        <taxon>Actinomycetes</taxon>
        <taxon>Kitasatosporales</taxon>
        <taxon>Streptomycetaceae</taxon>
        <taxon>Streptomyces</taxon>
    </lineage>
</organism>
<dbReference type="GeneID" id="96741299"/>
<dbReference type="SUPFAM" id="SSF54786">
    <property type="entry name" value="YcfA/nrd intein domain"/>
    <property type="match status" value="1"/>
</dbReference>
<dbReference type="AlphaFoldDB" id="A0A1R1SGG5"/>
<evidence type="ECO:0000256" key="7">
    <source>
        <dbReference type="ARBA" id="ARBA00023016"/>
    </source>
</evidence>
<sequence>MSPAVPTGLSGAEVAKALERGGFGHVSTRGSHAKYRKDDRTVIVPLHRSLAPGTLRSILRQADWSVEDLGDFLR</sequence>
<dbReference type="Proteomes" id="UP000186168">
    <property type="component" value="Unassembled WGS sequence"/>
</dbReference>
<dbReference type="GO" id="GO:0004519">
    <property type="term" value="F:endonuclease activity"/>
    <property type="evidence" value="ECO:0007669"/>
    <property type="project" value="UniProtKB-KW"/>
</dbReference>